<dbReference type="Pfam" id="PF13561">
    <property type="entry name" value="adh_short_C2"/>
    <property type="match status" value="1"/>
</dbReference>
<comment type="caution">
    <text evidence="3">The sequence shown here is derived from an EMBL/GenBank/DDBJ whole genome shotgun (WGS) entry which is preliminary data.</text>
</comment>
<dbReference type="Gene3D" id="3.40.50.720">
    <property type="entry name" value="NAD(P)-binding Rossmann-like Domain"/>
    <property type="match status" value="1"/>
</dbReference>
<dbReference type="InterPro" id="IPR002347">
    <property type="entry name" value="SDR_fam"/>
</dbReference>
<dbReference type="EMBL" id="JBHSPA010000033">
    <property type="protein sequence ID" value="MFC5828005.1"/>
    <property type="molecule type" value="Genomic_DNA"/>
</dbReference>
<dbReference type="InterPro" id="IPR051122">
    <property type="entry name" value="SDR_DHRS6-like"/>
</dbReference>
<dbReference type="SUPFAM" id="SSF51735">
    <property type="entry name" value="NAD(P)-binding Rossmann-fold domains"/>
    <property type="match status" value="1"/>
</dbReference>
<keyword evidence="2" id="KW-0560">Oxidoreductase</keyword>
<protein>
    <submittedName>
        <fullName evidence="3">SDR family oxidoreductase</fullName>
    </submittedName>
</protein>
<dbReference type="InterPro" id="IPR036291">
    <property type="entry name" value="NAD(P)-bd_dom_sf"/>
</dbReference>
<reference evidence="4" key="1">
    <citation type="journal article" date="2019" name="Int. J. Syst. Evol. Microbiol.">
        <title>The Global Catalogue of Microorganisms (GCM) 10K type strain sequencing project: providing services to taxonomists for standard genome sequencing and annotation.</title>
        <authorList>
            <consortium name="The Broad Institute Genomics Platform"/>
            <consortium name="The Broad Institute Genome Sequencing Center for Infectious Disease"/>
            <person name="Wu L."/>
            <person name="Ma J."/>
        </authorList>
    </citation>
    <scope>NUCLEOTIDE SEQUENCE [LARGE SCALE GENOMIC DNA]</scope>
    <source>
        <strain evidence="4">CCUG 53903</strain>
    </source>
</reference>
<organism evidence="3 4">
    <name type="scientific">Nonomuraea insulae</name>
    <dbReference type="NCBI Taxonomy" id="1616787"/>
    <lineage>
        <taxon>Bacteria</taxon>
        <taxon>Bacillati</taxon>
        <taxon>Actinomycetota</taxon>
        <taxon>Actinomycetes</taxon>
        <taxon>Streptosporangiales</taxon>
        <taxon>Streptosporangiaceae</taxon>
        <taxon>Nonomuraea</taxon>
    </lineage>
</organism>
<keyword evidence="4" id="KW-1185">Reference proteome</keyword>
<dbReference type="RefSeq" id="WP_379517509.1">
    <property type="nucleotide sequence ID" value="NZ_JBHSPA010000033.1"/>
</dbReference>
<evidence type="ECO:0000313" key="3">
    <source>
        <dbReference type="EMBL" id="MFC5828005.1"/>
    </source>
</evidence>
<dbReference type="Proteomes" id="UP001596058">
    <property type="component" value="Unassembled WGS sequence"/>
</dbReference>
<gene>
    <name evidence="3" type="ORF">ACFPZ3_29425</name>
</gene>
<evidence type="ECO:0000256" key="2">
    <source>
        <dbReference type="ARBA" id="ARBA00023002"/>
    </source>
</evidence>
<sequence length="163" mass="17162">MEAFDAEDMAALERCFSGLAQVGHVMVTVGRPHYRPPLEMDADQGREAISGHMVVALEVARHAGPRMRPEGTLRPMSGTGCRRVGHRLGIVSAATAALPASTAALALELAPVRVNLIAAGFVGDGDQVGTVRQVLPHPPSRPGPGRVRTFLAQFVGGGGRTRR</sequence>
<evidence type="ECO:0000256" key="1">
    <source>
        <dbReference type="ARBA" id="ARBA00006484"/>
    </source>
</evidence>
<evidence type="ECO:0000313" key="4">
    <source>
        <dbReference type="Proteomes" id="UP001596058"/>
    </source>
</evidence>
<name>A0ABW1CQN4_9ACTN</name>
<dbReference type="PANTHER" id="PTHR43477:SF1">
    <property type="entry name" value="DIHYDROANTICAPSIN 7-DEHYDROGENASE"/>
    <property type="match status" value="1"/>
</dbReference>
<accession>A0ABW1CQN4</accession>
<dbReference type="PANTHER" id="PTHR43477">
    <property type="entry name" value="DIHYDROANTICAPSIN 7-DEHYDROGENASE"/>
    <property type="match status" value="1"/>
</dbReference>
<comment type="similarity">
    <text evidence="1">Belongs to the short-chain dehydrogenases/reductases (SDR) family.</text>
</comment>
<proteinExistence type="inferred from homology"/>